<feature type="signal peptide" evidence="2">
    <location>
        <begin position="1"/>
        <end position="30"/>
    </location>
</feature>
<keyword evidence="2" id="KW-0732">Signal</keyword>
<evidence type="ECO:0000256" key="2">
    <source>
        <dbReference type="SAM" id="SignalP"/>
    </source>
</evidence>
<dbReference type="EMBL" id="CP041765">
    <property type="protein sequence ID" value="QDQ96834.1"/>
    <property type="molecule type" value="Genomic_DNA"/>
</dbReference>
<dbReference type="InterPro" id="IPR003399">
    <property type="entry name" value="Mce/MlaD"/>
</dbReference>
<evidence type="ECO:0000256" key="1">
    <source>
        <dbReference type="SAM" id="MobiDB-lite"/>
    </source>
</evidence>
<evidence type="ECO:0000313" key="5">
    <source>
        <dbReference type="EMBL" id="QDQ96834.1"/>
    </source>
</evidence>
<feature type="chain" id="PRO_5039408523" evidence="2">
    <location>
        <begin position="31"/>
        <end position="466"/>
    </location>
</feature>
<accession>A0A516X171</accession>
<dbReference type="GO" id="GO:0005576">
    <property type="term" value="C:extracellular region"/>
    <property type="evidence" value="ECO:0007669"/>
    <property type="project" value="TreeGrafter"/>
</dbReference>
<evidence type="ECO:0000259" key="4">
    <source>
        <dbReference type="Pfam" id="PF11887"/>
    </source>
</evidence>
<evidence type="ECO:0000313" key="6">
    <source>
        <dbReference type="Proteomes" id="UP000317344"/>
    </source>
</evidence>
<proteinExistence type="predicted"/>
<name>A0A516X171_9ACTN</name>
<dbReference type="NCBIfam" id="TIGR00996">
    <property type="entry name" value="Mtu_fam_mce"/>
    <property type="match status" value="1"/>
</dbReference>
<keyword evidence="6" id="KW-1185">Reference proteome</keyword>
<feature type="domain" description="Mammalian cell entry C-terminal" evidence="4">
    <location>
        <begin position="133"/>
        <end position="300"/>
    </location>
</feature>
<dbReference type="Pfam" id="PF11887">
    <property type="entry name" value="Mce4_CUP1"/>
    <property type="match status" value="1"/>
</dbReference>
<feature type="region of interest" description="Disordered" evidence="1">
    <location>
        <begin position="358"/>
        <end position="466"/>
    </location>
</feature>
<protein>
    <submittedName>
        <fullName evidence="5">MCE family protein</fullName>
    </submittedName>
</protein>
<gene>
    <name evidence="5" type="ORF">FO059_05095</name>
</gene>
<dbReference type="RefSeq" id="WP_143906913.1">
    <property type="nucleotide sequence ID" value="NZ_CP041765.1"/>
</dbReference>
<dbReference type="PANTHER" id="PTHR33371">
    <property type="entry name" value="INTERMEMBRANE PHOSPHOLIPID TRANSPORT SYSTEM BINDING PROTEIN MLAD-RELATED"/>
    <property type="match status" value="1"/>
</dbReference>
<dbReference type="Pfam" id="PF02470">
    <property type="entry name" value="MlaD"/>
    <property type="match status" value="1"/>
</dbReference>
<dbReference type="Proteomes" id="UP000317344">
    <property type="component" value="Chromosome"/>
</dbReference>
<feature type="compositionally biased region" description="Polar residues" evidence="1">
    <location>
        <begin position="414"/>
        <end position="426"/>
    </location>
</feature>
<dbReference type="InterPro" id="IPR024516">
    <property type="entry name" value="Mce_C"/>
</dbReference>
<reference evidence="5 6" key="2">
    <citation type="submission" date="2019-07" db="EMBL/GenBank/DDBJ databases">
        <authorList>
            <person name="Huang Y."/>
        </authorList>
    </citation>
    <scope>NUCLEOTIDE SEQUENCE [LARGE SCALE GENOMIC DNA]</scope>
    <source>
        <strain evidence="5 6">HY188</strain>
    </source>
</reference>
<dbReference type="OrthoDB" id="9774928at2"/>
<dbReference type="KEGG" id="toy:FO059_05095"/>
<evidence type="ECO:0000259" key="3">
    <source>
        <dbReference type="Pfam" id="PF02470"/>
    </source>
</evidence>
<reference evidence="5 6" key="1">
    <citation type="submission" date="2019-07" db="EMBL/GenBank/DDBJ databases">
        <title>Tomitella cavernea sp. nov., an actinomycete isolated from soil.</title>
        <authorList>
            <person name="Cheng J."/>
        </authorList>
    </citation>
    <scope>NUCLEOTIDE SEQUENCE [LARGE SCALE GENOMIC DNA]</scope>
    <source>
        <strain evidence="5 6">HY188</strain>
    </source>
</reference>
<dbReference type="InterPro" id="IPR052336">
    <property type="entry name" value="MlaD_Phospholipid_Transporter"/>
</dbReference>
<dbReference type="InterPro" id="IPR005693">
    <property type="entry name" value="Mce"/>
</dbReference>
<feature type="domain" description="Mce/MlaD" evidence="3">
    <location>
        <begin position="47"/>
        <end position="123"/>
    </location>
</feature>
<dbReference type="AlphaFoldDB" id="A0A516X171"/>
<dbReference type="PROSITE" id="PS51257">
    <property type="entry name" value="PROKAR_LIPOPROTEIN"/>
    <property type="match status" value="1"/>
</dbReference>
<feature type="compositionally biased region" description="Low complexity" evidence="1">
    <location>
        <begin position="375"/>
        <end position="413"/>
    </location>
</feature>
<sequence>MRSRHCTGRRLIAATALGCAALLASGCTWNGLNSLPLPGTVGTDDDSYEITAVVPNVGTLTQNSPVMIDDVTVGSVRKIVADENWNARVTIGLKAGTNVPRGTRAMVGQASLLGSQYLELDPPEGTDAGAGYLSAGDVIPLQRGGRFPSTEQTLSTLSVVLNGGGLAQLQDITTELNAALGGNEGSLHDLIPRLDELVSTLDEQRGDIVAAMDGVDRLSATVNEQNDVLANALTGLEPATKVLADQKDTLTDAIVALGNFSAKADTVLTESGSDLRSLTKDLKPILAALADAGKKLPETLSLLFTFPFPMETLFNAMRGDYTNLWDEVDLTGQRIQRSLLVGSPAQPWSDTDWAKKMADAGGEIGDPFNPRMPDPAAVEAPGAAPAAGGQGTPGAPAPEAQAPEAQAPNVQAPNVQAPNTQASDTQLPGAAAGGNGPGAAPSAEPEPVFDAPVEDLFGPPATGEGK</sequence>
<dbReference type="PANTHER" id="PTHR33371:SF15">
    <property type="entry name" value="LIPOPROTEIN LPRN"/>
    <property type="match status" value="1"/>
</dbReference>
<organism evidence="5 6">
    <name type="scientific">Tomitella fengzijianii</name>
    <dbReference type="NCBI Taxonomy" id="2597660"/>
    <lineage>
        <taxon>Bacteria</taxon>
        <taxon>Bacillati</taxon>
        <taxon>Actinomycetota</taxon>
        <taxon>Actinomycetes</taxon>
        <taxon>Mycobacteriales</taxon>
        <taxon>Tomitella</taxon>
    </lineage>
</organism>